<keyword evidence="2" id="KW-1185">Reference proteome</keyword>
<dbReference type="EMBL" id="ML120422">
    <property type="protein sequence ID" value="RPA95725.1"/>
    <property type="molecule type" value="Genomic_DNA"/>
</dbReference>
<evidence type="ECO:0000313" key="2">
    <source>
        <dbReference type="Proteomes" id="UP000276215"/>
    </source>
</evidence>
<organism evidence="1 2">
    <name type="scientific">Choiromyces venosus 120613-1</name>
    <dbReference type="NCBI Taxonomy" id="1336337"/>
    <lineage>
        <taxon>Eukaryota</taxon>
        <taxon>Fungi</taxon>
        <taxon>Dikarya</taxon>
        <taxon>Ascomycota</taxon>
        <taxon>Pezizomycotina</taxon>
        <taxon>Pezizomycetes</taxon>
        <taxon>Pezizales</taxon>
        <taxon>Tuberaceae</taxon>
        <taxon>Choiromyces</taxon>
    </lineage>
</organism>
<sequence length="135" mass="15477">MSTNPSNKPPSFPCAPEVHPLISHPNAHFLTTQSTPTHQVWDLGDQKIYTFYPHESGVYQYSICRLLRQKTTARIPEIYNEWVTGPPGYPVHHVITEKVEGWIDVCMARRRTRIVLDALRSGDREVVGWGVRQVL</sequence>
<feature type="non-terminal residue" evidence="1">
    <location>
        <position position="135"/>
    </location>
</feature>
<accession>A0A3N4JBV6</accession>
<proteinExistence type="predicted"/>
<gene>
    <name evidence="1" type="ORF">L873DRAFT_1812503</name>
</gene>
<protein>
    <submittedName>
        <fullName evidence="1">Uncharacterized protein</fullName>
    </submittedName>
</protein>
<reference evidence="1 2" key="1">
    <citation type="journal article" date="2018" name="Nat. Ecol. Evol.">
        <title>Pezizomycetes genomes reveal the molecular basis of ectomycorrhizal truffle lifestyle.</title>
        <authorList>
            <person name="Murat C."/>
            <person name="Payen T."/>
            <person name="Noel B."/>
            <person name="Kuo A."/>
            <person name="Morin E."/>
            <person name="Chen J."/>
            <person name="Kohler A."/>
            <person name="Krizsan K."/>
            <person name="Balestrini R."/>
            <person name="Da Silva C."/>
            <person name="Montanini B."/>
            <person name="Hainaut M."/>
            <person name="Levati E."/>
            <person name="Barry K.W."/>
            <person name="Belfiori B."/>
            <person name="Cichocki N."/>
            <person name="Clum A."/>
            <person name="Dockter R.B."/>
            <person name="Fauchery L."/>
            <person name="Guy J."/>
            <person name="Iotti M."/>
            <person name="Le Tacon F."/>
            <person name="Lindquist E.A."/>
            <person name="Lipzen A."/>
            <person name="Malagnac F."/>
            <person name="Mello A."/>
            <person name="Molinier V."/>
            <person name="Miyauchi S."/>
            <person name="Poulain J."/>
            <person name="Riccioni C."/>
            <person name="Rubini A."/>
            <person name="Sitrit Y."/>
            <person name="Splivallo R."/>
            <person name="Traeger S."/>
            <person name="Wang M."/>
            <person name="Zifcakova L."/>
            <person name="Wipf D."/>
            <person name="Zambonelli A."/>
            <person name="Paolocci F."/>
            <person name="Nowrousian M."/>
            <person name="Ottonello S."/>
            <person name="Baldrian P."/>
            <person name="Spatafora J.W."/>
            <person name="Henrissat B."/>
            <person name="Nagy L.G."/>
            <person name="Aury J.M."/>
            <person name="Wincker P."/>
            <person name="Grigoriev I.V."/>
            <person name="Bonfante P."/>
            <person name="Martin F.M."/>
        </authorList>
    </citation>
    <scope>NUCLEOTIDE SEQUENCE [LARGE SCALE GENOMIC DNA]</scope>
    <source>
        <strain evidence="1 2">120613-1</strain>
    </source>
</reference>
<dbReference type="Proteomes" id="UP000276215">
    <property type="component" value="Unassembled WGS sequence"/>
</dbReference>
<name>A0A3N4JBV6_9PEZI</name>
<dbReference type="AlphaFoldDB" id="A0A3N4JBV6"/>
<evidence type="ECO:0000313" key="1">
    <source>
        <dbReference type="EMBL" id="RPA95725.1"/>
    </source>
</evidence>